<organism evidence="1 2">
    <name type="scientific">Apostasia shenzhenica</name>
    <dbReference type="NCBI Taxonomy" id="1088818"/>
    <lineage>
        <taxon>Eukaryota</taxon>
        <taxon>Viridiplantae</taxon>
        <taxon>Streptophyta</taxon>
        <taxon>Embryophyta</taxon>
        <taxon>Tracheophyta</taxon>
        <taxon>Spermatophyta</taxon>
        <taxon>Magnoliopsida</taxon>
        <taxon>Liliopsida</taxon>
        <taxon>Asparagales</taxon>
        <taxon>Orchidaceae</taxon>
        <taxon>Apostasioideae</taxon>
        <taxon>Apostasia</taxon>
    </lineage>
</organism>
<dbReference type="EMBL" id="KZ451999">
    <property type="protein sequence ID" value="PKA53293.1"/>
    <property type="molecule type" value="Genomic_DNA"/>
</dbReference>
<gene>
    <name evidence="1" type="ORF">AXF42_Ash010023</name>
</gene>
<sequence>MHLVDMGYEDPGPKTSSDNLLSSIMAASSPAPSNKVGDALFTSLAINGNLKSISLDTPKQNLRGLNKPKCSKCGNVARSRCPFQSCKSCCAKAQNPCPIHVLKQNSTLPDKPLPSTIPSFEQQSTDTASSGASWRLTALRQLSAAYANSLRARKPLTRKVQKLLPFVILRELHVIFLTEVLSSSAVTDSSLFFKDAINTNKWRFSKLKEHIEGNIEVENEAFERYLQNVRFLEEVFSTNFKAKSLDQSTVDPTSDDKVEKLITSMKAKQKSNTNKAASIRERMQKLVNEKLRKLQESEHVIDQISSKIDELNAYRNPKKLKKFEDDRAEKTMVMDDLIDKLYKARSLEDIESGLEMKLKSNVKVAEDHSSSKEEDASDLIPSFPLSKLCNVVHISQNEVSDINAQISSTLQLAEL</sequence>
<dbReference type="PANTHER" id="PTHR35696:SF1">
    <property type="entry name" value="ELECTRON CARRIER_IRON ION-BINDING PROTEIN"/>
    <property type="match status" value="1"/>
</dbReference>
<dbReference type="Proteomes" id="UP000236161">
    <property type="component" value="Unassembled WGS sequence"/>
</dbReference>
<evidence type="ECO:0000313" key="2">
    <source>
        <dbReference type="Proteomes" id="UP000236161"/>
    </source>
</evidence>
<dbReference type="Pfam" id="PF05142">
    <property type="entry name" value="DUF702"/>
    <property type="match status" value="1"/>
</dbReference>
<keyword evidence="2" id="KW-1185">Reference proteome</keyword>
<dbReference type="AlphaFoldDB" id="A0A2I0ACM2"/>
<protein>
    <submittedName>
        <fullName evidence="1">Uncharacterized protein</fullName>
    </submittedName>
</protein>
<dbReference type="PANTHER" id="PTHR35696">
    <property type="entry name" value="ELECTRON CARRIER/IRON ION-BINDING PROTEIN"/>
    <property type="match status" value="1"/>
</dbReference>
<dbReference type="STRING" id="1088818.A0A2I0ACM2"/>
<evidence type="ECO:0000313" key="1">
    <source>
        <dbReference type="EMBL" id="PKA53293.1"/>
    </source>
</evidence>
<accession>A0A2I0ACM2</accession>
<name>A0A2I0ACM2_9ASPA</name>
<dbReference type="OrthoDB" id="1915989at2759"/>
<reference evidence="1 2" key="1">
    <citation type="journal article" date="2017" name="Nature">
        <title>The Apostasia genome and the evolution of orchids.</title>
        <authorList>
            <person name="Zhang G.Q."/>
            <person name="Liu K.W."/>
            <person name="Li Z."/>
            <person name="Lohaus R."/>
            <person name="Hsiao Y.Y."/>
            <person name="Niu S.C."/>
            <person name="Wang J.Y."/>
            <person name="Lin Y.C."/>
            <person name="Xu Q."/>
            <person name="Chen L.J."/>
            <person name="Yoshida K."/>
            <person name="Fujiwara S."/>
            <person name="Wang Z.W."/>
            <person name="Zhang Y.Q."/>
            <person name="Mitsuda N."/>
            <person name="Wang M."/>
            <person name="Liu G.H."/>
            <person name="Pecoraro L."/>
            <person name="Huang H.X."/>
            <person name="Xiao X.J."/>
            <person name="Lin M."/>
            <person name="Wu X.Y."/>
            <person name="Wu W.L."/>
            <person name="Chen Y.Y."/>
            <person name="Chang S.B."/>
            <person name="Sakamoto S."/>
            <person name="Ohme-Takagi M."/>
            <person name="Yagi M."/>
            <person name="Zeng S.J."/>
            <person name="Shen C.Y."/>
            <person name="Yeh C.M."/>
            <person name="Luo Y.B."/>
            <person name="Tsai W.C."/>
            <person name="Van de Peer Y."/>
            <person name="Liu Z.J."/>
        </authorList>
    </citation>
    <scope>NUCLEOTIDE SEQUENCE [LARGE SCALE GENOMIC DNA]</scope>
    <source>
        <strain evidence="2">cv. Shenzhen</strain>
        <tissue evidence="1">Stem</tissue>
    </source>
</reference>
<proteinExistence type="predicted"/>